<accession>A0ABX3XJL7</accession>
<comment type="caution">
    <text evidence="1">The sequence shown here is derived from an EMBL/GenBank/DDBJ whole genome shotgun (WGS) entry which is preliminary data.</text>
</comment>
<gene>
    <name evidence="1" type="ORF">AU512_01760</name>
</gene>
<proteinExistence type="predicted"/>
<evidence type="ECO:0000313" key="2">
    <source>
        <dbReference type="Proteomes" id="UP000194040"/>
    </source>
</evidence>
<keyword evidence="2" id="KW-1185">Reference proteome</keyword>
<sequence>MQGAGQWVSRTLVANLMTAQGNAFSHQANALFTISWMVWRQGDNEWLGSRRTKGTGSADGS</sequence>
<reference evidence="1 2" key="1">
    <citation type="submission" date="2016-02" db="EMBL/GenBank/DDBJ databases">
        <title>Species-wide whole genome sequencing reveals diversity, host range in Lonsdalea quercina.</title>
        <authorList>
            <person name="Li Y."/>
        </authorList>
    </citation>
    <scope>NUCLEOTIDE SEQUENCE [LARGE SCALE GENOMIC DNA]</scope>
    <source>
        <strain evidence="1 2">LMG 26265</strain>
    </source>
</reference>
<dbReference type="Proteomes" id="UP000194040">
    <property type="component" value="Unassembled WGS sequence"/>
</dbReference>
<organism evidence="1 2">
    <name type="scientific">Lonsdalea iberica</name>
    <dbReference type="NCBI Taxonomy" id="1082703"/>
    <lineage>
        <taxon>Bacteria</taxon>
        <taxon>Pseudomonadati</taxon>
        <taxon>Pseudomonadota</taxon>
        <taxon>Gammaproteobacteria</taxon>
        <taxon>Enterobacterales</taxon>
        <taxon>Pectobacteriaceae</taxon>
        <taxon>Lonsdalea</taxon>
    </lineage>
</organism>
<name>A0ABX3XJL7_9GAMM</name>
<protein>
    <submittedName>
        <fullName evidence="1">Uncharacterized protein</fullName>
    </submittedName>
</protein>
<dbReference type="EMBL" id="LUTQ01000003">
    <property type="protein sequence ID" value="OSN11628.1"/>
    <property type="molecule type" value="Genomic_DNA"/>
</dbReference>
<evidence type="ECO:0000313" key="1">
    <source>
        <dbReference type="EMBL" id="OSN11628.1"/>
    </source>
</evidence>